<dbReference type="SUPFAM" id="SSF53474">
    <property type="entry name" value="alpha/beta-Hydrolases"/>
    <property type="match status" value="1"/>
</dbReference>
<evidence type="ECO:0000256" key="1">
    <source>
        <dbReference type="SAM" id="MobiDB-lite"/>
    </source>
</evidence>
<dbReference type="EMBL" id="CP063849">
    <property type="protein sequence ID" value="QOY88968.1"/>
    <property type="molecule type" value="Genomic_DNA"/>
</dbReference>
<dbReference type="RefSeq" id="WP_194450631.1">
    <property type="nucleotide sequence ID" value="NZ_CP063849.1"/>
</dbReference>
<evidence type="ECO:0000313" key="3">
    <source>
        <dbReference type="EMBL" id="QOY88968.1"/>
    </source>
</evidence>
<dbReference type="AlphaFoldDB" id="A0A7S7NSE8"/>
<dbReference type="Proteomes" id="UP000593892">
    <property type="component" value="Chromosome"/>
</dbReference>
<evidence type="ECO:0000256" key="2">
    <source>
        <dbReference type="SAM" id="SignalP"/>
    </source>
</evidence>
<feature type="compositionally biased region" description="Polar residues" evidence="1">
    <location>
        <begin position="35"/>
        <end position="47"/>
    </location>
</feature>
<proteinExistence type="predicted"/>
<dbReference type="InterPro" id="IPR001563">
    <property type="entry name" value="Peptidase_S10"/>
</dbReference>
<keyword evidence="4" id="KW-1185">Reference proteome</keyword>
<feature type="signal peptide" evidence="2">
    <location>
        <begin position="1"/>
        <end position="29"/>
    </location>
</feature>
<dbReference type="InterPro" id="IPR029058">
    <property type="entry name" value="AB_hydrolase_fold"/>
</dbReference>
<sequence>MSRQYLPTTATPWITSGLLLTLLLNPAFAQERTTRAQAQPGTSTSEPATAPIPKETSSVTRHQLDLGGKTLKYTATAGTLHIPGADETPYGSIFFVAYTLDDAEPARRPVTFLYNGGPGSASIWLHMGSVGPVRVITASPEATGAGPYDVVPNEYSLLDHTDLVFIDAPLSGYSRAVGKGAAKDFAGVDQDVTAFNKFIKRWISVNHRWNSPHFLFGESYGTTRSAALVNSLENDGVSVNGVILLSSVLNYFNRSPGILNQYIGNLPTYAATAWYFKKVPHKGTEKDFIEAARVFARGEYAEALAQGHNLPPARFEAVAAKLAGFTGLSAAYIKDSNLRIAPTRFRKEFARGERLILGRYDTRFEGSDVDAAGENPGYDPSSTGITGAYVTSFRNYLDQQLKYTSDLDYRPSGSPFLGTWDRTHRAPGAGGGPVGPNAAMRDAYVAGDLADAMRKNPYLKVLSANGLFDLATPFFQTELDLAQMDLEKKLVPNVEFSYYPAGHMIYLNVDALKQFKSDLASWYQRTLSRGK</sequence>
<reference evidence="3 4" key="1">
    <citation type="submission" date="2020-10" db="EMBL/GenBank/DDBJ databases">
        <title>Complete genome sequence of Paludibaculum fermentans P105T, a facultatively anaerobic acidobacterium capable of dissimilatory Fe(III) reduction.</title>
        <authorList>
            <person name="Dedysh S.N."/>
            <person name="Beletsky A.V."/>
            <person name="Kulichevskaya I.S."/>
            <person name="Mardanov A.V."/>
            <person name="Ravin N.V."/>
        </authorList>
    </citation>
    <scope>NUCLEOTIDE SEQUENCE [LARGE SCALE GENOMIC DNA]</scope>
    <source>
        <strain evidence="3 4">P105</strain>
    </source>
</reference>
<name>A0A7S7NSE8_PALFE</name>
<protein>
    <submittedName>
        <fullName evidence="3">Peptidase S10</fullName>
    </submittedName>
</protein>
<keyword evidence="2" id="KW-0732">Signal</keyword>
<organism evidence="3 4">
    <name type="scientific">Paludibaculum fermentans</name>
    <dbReference type="NCBI Taxonomy" id="1473598"/>
    <lineage>
        <taxon>Bacteria</taxon>
        <taxon>Pseudomonadati</taxon>
        <taxon>Acidobacteriota</taxon>
        <taxon>Terriglobia</taxon>
        <taxon>Bryobacterales</taxon>
        <taxon>Bryobacteraceae</taxon>
        <taxon>Paludibaculum</taxon>
    </lineage>
</organism>
<dbReference type="Pfam" id="PF00450">
    <property type="entry name" value="Peptidase_S10"/>
    <property type="match status" value="1"/>
</dbReference>
<feature type="chain" id="PRO_5032430252" evidence="2">
    <location>
        <begin position="30"/>
        <end position="531"/>
    </location>
</feature>
<feature type="region of interest" description="Disordered" evidence="1">
    <location>
        <begin position="32"/>
        <end position="61"/>
    </location>
</feature>
<evidence type="ECO:0000313" key="4">
    <source>
        <dbReference type="Proteomes" id="UP000593892"/>
    </source>
</evidence>
<gene>
    <name evidence="3" type="ORF">IRI77_03120</name>
</gene>
<dbReference type="Gene3D" id="3.40.50.1820">
    <property type="entry name" value="alpha/beta hydrolase"/>
    <property type="match status" value="1"/>
</dbReference>
<accession>A0A7S7NSE8</accession>
<dbReference type="KEGG" id="pfer:IRI77_03120"/>
<dbReference type="GO" id="GO:0004185">
    <property type="term" value="F:serine-type carboxypeptidase activity"/>
    <property type="evidence" value="ECO:0007669"/>
    <property type="project" value="InterPro"/>
</dbReference>
<dbReference type="GO" id="GO:0006508">
    <property type="term" value="P:proteolysis"/>
    <property type="evidence" value="ECO:0007669"/>
    <property type="project" value="InterPro"/>
</dbReference>